<evidence type="ECO:0000256" key="1">
    <source>
        <dbReference type="SAM" id="SignalP"/>
    </source>
</evidence>
<dbReference type="Proteomes" id="UP000252139">
    <property type="component" value="Unassembled WGS sequence"/>
</dbReference>
<keyword evidence="3" id="KW-1185">Reference proteome</keyword>
<feature type="chain" id="PRO_5016619885" evidence="1">
    <location>
        <begin position="31"/>
        <end position="128"/>
    </location>
</feature>
<gene>
    <name evidence="2" type="ORF">CU097_008106</name>
</gene>
<dbReference type="OrthoDB" id="2225686at2759"/>
<protein>
    <submittedName>
        <fullName evidence="2">Uncharacterized protein</fullName>
    </submittedName>
</protein>
<comment type="caution">
    <text evidence="2">The sequence shown here is derived from an EMBL/GenBank/DDBJ whole genome shotgun (WGS) entry which is preliminary data.</text>
</comment>
<accession>A0A367JQ50</accession>
<feature type="signal peptide" evidence="1">
    <location>
        <begin position="1"/>
        <end position="30"/>
    </location>
</feature>
<name>A0A367JQ50_RHIAZ</name>
<proteinExistence type="predicted"/>
<sequence length="128" mass="13878">MALLSSALMMNCSLLIYPLVLHLLPQAVQVESVSRKLCACGIGCDIYFTASPRQISGRTRSKRHTTFNHPDALEHGGSLGALGKLVRGSLSKMQAKLSLKALAQEGNEFKFVKALSALVTRPILDWAI</sequence>
<evidence type="ECO:0000313" key="2">
    <source>
        <dbReference type="EMBL" id="RCH92072.1"/>
    </source>
</evidence>
<organism evidence="2 3">
    <name type="scientific">Rhizopus azygosporus</name>
    <name type="common">Rhizopus microsporus var. azygosporus</name>
    <dbReference type="NCBI Taxonomy" id="86630"/>
    <lineage>
        <taxon>Eukaryota</taxon>
        <taxon>Fungi</taxon>
        <taxon>Fungi incertae sedis</taxon>
        <taxon>Mucoromycota</taxon>
        <taxon>Mucoromycotina</taxon>
        <taxon>Mucoromycetes</taxon>
        <taxon>Mucorales</taxon>
        <taxon>Mucorineae</taxon>
        <taxon>Rhizopodaceae</taxon>
        <taxon>Rhizopus</taxon>
    </lineage>
</organism>
<keyword evidence="1" id="KW-0732">Signal</keyword>
<dbReference type="EMBL" id="PJQL01000880">
    <property type="protein sequence ID" value="RCH92072.1"/>
    <property type="molecule type" value="Genomic_DNA"/>
</dbReference>
<reference evidence="2 3" key="1">
    <citation type="journal article" date="2018" name="G3 (Bethesda)">
        <title>Phylogenetic and Phylogenomic Definition of Rhizopus Species.</title>
        <authorList>
            <person name="Gryganskyi A.P."/>
            <person name="Golan J."/>
            <person name="Dolatabadi S."/>
            <person name="Mondo S."/>
            <person name="Robb S."/>
            <person name="Idnurm A."/>
            <person name="Muszewska A."/>
            <person name="Steczkiewicz K."/>
            <person name="Masonjones S."/>
            <person name="Liao H.L."/>
            <person name="Gajdeczka M.T."/>
            <person name="Anike F."/>
            <person name="Vuek A."/>
            <person name="Anishchenko I.M."/>
            <person name="Voigt K."/>
            <person name="de Hoog G.S."/>
            <person name="Smith M.E."/>
            <person name="Heitman J."/>
            <person name="Vilgalys R."/>
            <person name="Stajich J.E."/>
        </authorList>
    </citation>
    <scope>NUCLEOTIDE SEQUENCE [LARGE SCALE GENOMIC DNA]</scope>
    <source>
        <strain evidence="2 3">CBS 357.93</strain>
    </source>
</reference>
<evidence type="ECO:0000313" key="3">
    <source>
        <dbReference type="Proteomes" id="UP000252139"/>
    </source>
</evidence>
<dbReference type="AlphaFoldDB" id="A0A367JQ50"/>